<evidence type="ECO:0000313" key="2">
    <source>
        <dbReference type="Proteomes" id="UP001178507"/>
    </source>
</evidence>
<dbReference type="EMBL" id="CAUJNA010000513">
    <property type="protein sequence ID" value="CAJ1378087.1"/>
    <property type="molecule type" value="Genomic_DNA"/>
</dbReference>
<gene>
    <name evidence="1" type="ORF">EVOR1521_LOCUS6721</name>
</gene>
<sequence>MLRLAARIGRHLMPPPAMEPALAGPGCQQQQRITSVLELGAQRALAASRQHLGAAALQAAEALEAAQEVFGIWILNRQKRIFRGTHGNLNPSLWRWYHRHGYWATRRKMIDFGTKRIHRYHQVEGFGKRNGRYMKKFASWWCDSSYFKPLKNYCRF</sequence>
<comment type="caution">
    <text evidence="1">The sequence shown here is derived from an EMBL/GenBank/DDBJ whole genome shotgun (WGS) entry which is preliminary data.</text>
</comment>
<evidence type="ECO:0000313" key="1">
    <source>
        <dbReference type="EMBL" id="CAJ1378087.1"/>
    </source>
</evidence>
<reference evidence="1" key="1">
    <citation type="submission" date="2023-08" db="EMBL/GenBank/DDBJ databases">
        <authorList>
            <person name="Chen Y."/>
            <person name="Shah S."/>
            <person name="Dougan E. K."/>
            <person name="Thang M."/>
            <person name="Chan C."/>
        </authorList>
    </citation>
    <scope>NUCLEOTIDE SEQUENCE</scope>
</reference>
<dbReference type="AlphaFoldDB" id="A0AA36HZ78"/>
<name>A0AA36HZ78_9DINO</name>
<dbReference type="Proteomes" id="UP001178507">
    <property type="component" value="Unassembled WGS sequence"/>
</dbReference>
<protein>
    <submittedName>
        <fullName evidence="1">Uncharacterized protein</fullName>
    </submittedName>
</protein>
<proteinExistence type="predicted"/>
<organism evidence="1 2">
    <name type="scientific">Effrenium voratum</name>
    <dbReference type="NCBI Taxonomy" id="2562239"/>
    <lineage>
        <taxon>Eukaryota</taxon>
        <taxon>Sar</taxon>
        <taxon>Alveolata</taxon>
        <taxon>Dinophyceae</taxon>
        <taxon>Suessiales</taxon>
        <taxon>Symbiodiniaceae</taxon>
        <taxon>Effrenium</taxon>
    </lineage>
</organism>
<accession>A0AA36HZ78</accession>
<keyword evidence="2" id="KW-1185">Reference proteome</keyword>